<dbReference type="Proteomes" id="UP000023152">
    <property type="component" value="Unassembled WGS sequence"/>
</dbReference>
<organism evidence="1 2">
    <name type="scientific">Reticulomyxa filosa</name>
    <dbReference type="NCBI Taxonomy" id="46433"/>
    <lineage>
        <taxon>Eukaryota</taxon>
        <taxon>Sar</taxon>
        <taxon>Rhizaria</taxon>
        <taxon>Retaria</taxon>
        <taxon>Foraminifera</taxon>
        <taxon>Monothalamids</taxon>
        <taxon>Reticulomyxidae</taxon>
        <taxon>Reticulomyxa</taxon>
    </lineage>
</organism>
<reference evidence="1 2" key="1">
    <citation type="journal article" date="2013" name="Curr. Biol.">
        <title>The Genome of the Foraminiferan Reticulomyxa filosa.</title>
        <authorList>
            <person name="Glockner G."/>
            <person name="Hulsmann N."/>
            <person name="Schleicher M."/>
            <person name="Noegel A.A."/>
            <person name="Eichinger L."/>
            <person name="Gallinger C."/>
            <person name="Pawlowski J."/>
            <person name="Sierra R."/>
            <person name="Euteneuer U."/>
            <person name="Pillet L."/>
            <person name="Moustafa A."/>
            <person name="Platzer M."/>
            <person name="Groth M."/>
            <person name="Szafranski K."/>
            <person name="Schliwa M."/>
        </authorList>
    </citation>
    <scope>NUCLEOTIDE SEQUENCE [LARGE SCALE GENOMIC DNA]</scope>
</reference>
<dbReference type="AlphaFoldDB" id="X6M222"/>
<comment type="caution">
    <text evidence="1">The sequence shown here is derived from an EMBL/GenBank/DDBJ whole genome shotgun (WGS) entry which is preliminary data.</text>
</comment>
<gene>
    <name evidence="1" type="ORF">RFI_29482</name>
</gene>
<accession>X6M222</accession>
<dbReference type="EMBL" id="ASPP01025576">
    <property type="protein sequence ID" value="ETO07909.1"/>
    <property type="molecule type" value="Genomic_DNA"/>
</dbReference>
<evidence type="ECO:0000313" key="2">
    <source>
        <dbReference type="Proteomes" id="UP000023152"/>
    </source>
</evidence>
<sequence length="137" mass="15554">MDEPASIPIPWFDNSMFPHVSFPPIASTVVPSPGGMTVSQSFDLNTTATKSQCVDEDSFPTTGYRYYQNSSMTMAVQLGEATMSGEMNLSELYQLVMQSKIDWNTILWHPLFGHKKYRLYQIPDLINLFKVFTLHCC</sequence>
<evidence type="ECO:0000313" key="1">
    <source>
        <dbReference type="EMBL" id="ETO07909.1"/>
    </source>
</evidence>
<proteinExistence type="predicted"/>
<keyword evidence="2" id="KW-1185">Reference proteome</keyword>
<protein>
    <submittedName>
        <fullName evidence="1">Uncharacterized protein</fullName>
    </submittedName>
</protein>
<name>X6M222_RETFI</name>